<gene>
    <name evidence="11" type="ORF">O3G_MSEX005616</name>
</gene>
<dbReference type="PANTHER" id="PTHR45692">
    <property type="entry name" value="G_PROTEIN_RECEP_F2_4 DOMAIN-CONTAINING PROTEIN"/>
    <property type="match status" value="1"/>
</dbReference>
<keyword evidence="12" id="KW-1185">Reference proteome</keyword>
<dbReference type="PRINTS" id="PR00249">
    <property type="entry name" value="GPCRSECRETIN"/>
</dbReference>
<keyword evidence="2 7" id="KW-0812">Transmembrane</keyword>
<comment type="caution">
    <text evidence="11">The sequence shown here is derived from an EMBL/GenBank/DDBJ whole genome shotgun (WGS) entry which is preliminary data.</text>
</comment>
<feature type="signal peptide" evidence="8">
    <location>
        <begin position="1"/>
        <end position="24"/>
    </location>
</feature>
<reference evidence="11" key="2">
    <citation type="submission" date="2020-12" db="EMBL/GenBank/DDBJ databases">
        <authorList>
            <person name="Kanost M."/>
        </authorList>
    </citation>
    <scope>NUCLEOTIDE SEQUENCE</scope>
</reference>
<evidence type="ECO:0000313" key="12">
    <source>
        <dbReference type="Proteomes" id="UP000791440"/>
    </source>
</evidence>
<feature type="chain" id="PRO_5037852455" evidence="8">
    <location>
        <begin position="25"/>
        <end position="1220"/>
    </location>
</feature>
<dbReference type="Gene3D" id="2.60.220.50">
    <property type="match status" value="1"/>
</dbReference>
<feature type="transmembrane region" description="Helical" evidence="7">
    <location>
        <begin position="978"/>
        <end position="999"/>
    </location>
</feature>
<dbReference type="Pfam" id="PF01825">
    <property type="entry name" value="GPS"/>
    <property type="match status" value="1"/>
</dbReference>
<dbReference type="GO" id="GO:0007166">
    <property type="term" value="P:cell surface receptor signaling pathway"/>
    <property type="evidence" value="ECO:0007669"/>
    <property type="project" value="InterPro"/>
</dbReference>
<dbReference type="AlphaFoldDB" id="A0A922CK98"/>
<dbReference type="SMART" id="SM00303">
    <property type="entry name" value="GPS"/>
    <property type="match status" value="1"/>
</dbReference>
<dbReference type="GO" id="GO:0016020">
    <property type="term" value="C:membrane"/>
    <property type="evidence" value="ECO:0007669"/>
    <property type="project" value="UniProtKB-SubCell"/>
</dbReference>
<dbReference type="GO" id="GO:0004930">
    <property type="term" value="F:G protein-coupled receptor activity"/>
    <property type="evidence" value="ECO:0007669"/>
    <property type="project" value="InterPro"/>
</dbReference>
<feature type="transmembrane region" description="Helical" evidence="7">
    <location>
        <begin position="944"/>
        <end position="966"/>
    </location>
</feature>
<feature type="region of interest" description="Disordered" evidence="6">
    <location>
        <begin position="594"/>
        <end position="624"/>
    </location>
</feature>
<dbReference type="InterPro" id="IPR017981">
    <property type="entry name" value="GPCR_2-like_7TM"/>
</dbReference>
<dbReference type="PANTHER" id="PTHR45692:SF1">
    <property type="entry name" value="G-PROTEIN COUPLED RECEPTORS FAMILY 2 PROFILE 2 DOMAIN-CONTAINING PROTEIN"/>
    <property type="match status" value="1"/>
</dbReference>
<protein>
    <submittedName>
        <fullName evidence="11">Uncharacterized protein</fullName>
    </submittedName>
</protein>
<evidence type="ECO:0000256" key="7">
    <source>
        <dbReference type="SAM" id="Phobius"/>
    </source>
</evidence>
<keyword evidence="5" id="KW-1015">Disulfide bond</keyword>
<evidence type="ECO:0000259" key="10">
    <source>
        <dbReference type="PROSITE" id="PS50261"/>
    </source>
</evidence>
<reference evidence="11" key="1">
    <citation type="journal article" date="2016" name="Insect Biochem. Mol. Biol.">
        <title>Multifaceted biological insights from a draft genome sequence of the tobacco hornworm moth, Manduca sexta.</title>
        <authorList>
            <person name="Kanost M.R."/>
            <person name="Arrese E.L."/>
            <person name="Cao X."/>
            <person name="Chen Y.R."/>
            <person name="Chellapilla S."/>
            <person name="Goldsmith M.R."/>
            <person name="Grosse-Wilde E."/>
            <person name="Heckel D.G."/>
            <person name="Herndon N."/>
            <person name="Jiang H."/>
            <person name="Papanicolaou A."/>
            <person name="Qu J."/>
            <person name="Soulages J.L."/>
            <person name="Vogel H."/>
            <person name="Walters J."/>
            <person name="Waterhouse R.M."/>
            <person name="Ahn S.J."/>
            <person name="Almeida F.C."/>
            <person name="An C."/>
            <person name="Aqrawi P."/>
            <person name="Bretschneider A."/>
            <person name="Bryant W.B."/>
            <person name="Bucks S."/>
            <person name="Chao H."/>
            <person name="Chevignon G."/>
            <person name="Christen J.M."/>
            <person name="Clarke D.F."/>
            <person name="Dittmer N.T."/>
            <person name="Ferguson L.C.F."/>
            <person name="Garavelou S."/>
            <person name="Gordon K.H.J."/>
            <person name="Gunaratna R.T."/>
            <person name="Han Y."/>
            <person name="Hauser F."/>
            <person name="He Y."/>
            <person name="Heidel-Fischer H."/>
            <person name="Hirsh A."/>
            <person name="Hu Y."/>
            <person name="Jiang H."/>
            <person name="Kalra D."/>
            <person name="Klinner C."/>
            <person name="Konig C."/>
            <person name="Kovar C."/>
            <person name="Kroll A.R."/>
            <person name="Kuwar S.S."/>
            <person name="Lee S.L."/>
            <person name="Lehman R."/>
            <person name="Li K."/>
            <person name="Li Z."/>
            <person name="Liang H."/>
            <person name="Lovelace S."/>
            <person name="Lu Z."/>
            <person name="Mansfield J.H."/>
            <person name="McCulloch K.J."/>
            <person name="Mathew T."/>
            <person name="Morton B."/>
            <person name="Muzny D.M."/>
            <person name="Neunemann D."/>
            <person name="Ongeri F."/>
            <person name="Pauchet Y."/>
            <person name="Pu L.L."/>
            <person name="Pyrousis I."/>
            <person name="Rao X.J."/>
            <person name="Redding A."/>
            <person name="Roesel C."/>
            <person name="Sanchez-Gracia A."/>
            <person name="Schaack S."/>
            <person name="Shukla A."/>
            <person name="Tetreau G."/>
            <person name="Wang Y."/>
            <person name="Xiong G.H."/>
            <person name="Traut W."/>
            <person name="Walsh T.K."/>
            <person name="Worley K.C."/>
            <person name="Wu D."/>
            <person name="Wu W."/>
            <person name="Wu Y.Q."/>
            <person name="Zhang X."/>
            <person name="Zou Z."/>
            <person name="Zucker H."/>
            <person name="Briscoe A.D."/>
            <person name="Burmester T."/>
            <person name="Clem R.J."/>
            <person name="Feyereisen R."/>
            <person name="Grimmelikhuijzen C.J.P."/>
            <person name="Hamodrakas S.J."/>
            <person name="Hansson B.S."/>
            <person name="Huguet E."/>
            <person name="Jermiin L.S."/>
            <person name="Lan Q."/>
            <person name="Lehman H.K."/>
            <person name="Lorenzen M."/>
            <person name="Merzendorfer H."/>
            <person name="Michalopoulos I."/>
            <person name="Morton D.B."/>
            <person name="Muthukrishnan S."/>
            <person name="Oakeshott J.G."/>
            <person name="Palmer W."/>
            <person name="Park Y."/>
            <person name="Passarelli A.L."/>
            <person name="Rozas J."/>
            <person name="Schwartz L.M."/>
            <person name="Smith W."/>
            <person name="Southgate A."/>
            <person name="Vilcinskas A."/>
            <person name="Vogt R."/>
            <person name="Wang P."/>
            <person name="Werren J."/>
            <person name="Yu X.Q."/>
            <person name="Zhou J.J."/>
            <person name="Brown S.J."/>
            <person name="Scherer S.E."/>
            <person name="Richards S."/>
            <person name="Blissard G.W."/>
        </authorList>
    </citation>
    <scope>NUCLEOTIDE SEQUENCE</scope>
</reference>
<dbReference type="InterPro" id="IPR057244">
    <property type="entry name" value="GAIN_B"/>
</dbReference>
<name>A0A922CK98_MANSE</name>
<dbReference type="InterPro" id="IPR000832">
    <property type="entry name" value="GPCR_2_secretin-like"/>
</dbReference>
<feature type="domain" description="G-protein coupled receptors family 2 profile 2" evidence="10">
    <location>
        <begin position="907"/>
        <end position="1155"/>
    </location>
</feature>
<feature type="domain" description="GAIN-B" evidence="9">
    <location>
        <begin position="741"/>
        <end position="900"/>
    </location>
</feature>
<evidence type="ECO:0000256" key="1">
    <source>
        <dbReference type="ARBA" id="ARBA00004141"/>
    </source>
</evidence>
<feature type="transmembrane region" description="Helical" evidence="7">
    <location>
        <begin position="1131"/>
        <end position="1153"/>
    </location>
</feature>
<feature type="transmembrane region" description="Helical" evidence="7">
    <location>
        <begin position="1105"/>
        <end position="1125"/>
    </location>
</feature>
<evidence type="ECO:0000256" key="5">
    <source>
        <dbReference type="ARBA" id="ARBA00023157"/>
    </source>
</evidence>
<dbReference type="PROSITE" id="PS50221">
    <property type="entry name" value="GAIN_B"/>
    <property type="match status" value="1"/>
</dbReference>
<feature type="transmembrane region" description="Helical" evidence="7">
    <location>
        <begin position="1060"/>
        <end position="1084"/>
    </location>
</feature>
<evidence type="ECO:0000256" key="3">
    <source>
        <dbReference type="ARBA" id="ARBA00022989"/>
    </source>
</evidence>
<evidence type="ECO:0000313" key="11">
    <source>
        <dbReference type="EMBL" id="KAG6448638.1"/>
    </source>
</evidence>
<organism evidence="11 12">
    <name type="scientific">Manduca sexta</name>
    <name type="common">Tobacco hawkmoth</name>
    <name type="synonym">Tobacco hornworm</name>
    <dbReference type="NCBI Taxonomy" id="7130"/>
    <lineage>
        <taxon>Eukaryota</taxon>
        <taxon>Metazoa</taxon>
        <taxon>Ecdysozoa</taxon>
        <taxon>Arthropoda</taxon>
        <taxon>Hexapoda</taxon>
        <taxon>Insecta</taxon>
        <taxon>Pterygota</taxon>
        <taxon>Neoptera</taxon>
        <taxon>Endopterygota</taxon>
        <taxon>Lepidoptera</taxon>
        <taxon>Glossata</taxon>
        <taxon>Ditrysia</taxon>
        <taxon>Bombycoidea</taxon>
        <taxon>Sphingidae</taxon>
        <taxon>Sphinginae</taxon>
        <taxon>Sphingini</taxon>
        <taxon>Manduca</taxon>
    </lineage>
</organism>
<dbReference type="InterPro" id="IPR000203">
    <property type="entry name" value="GPS"/>
</dbReference>
<feature type="transmembrane region" description="Helical" evidence="7">
    <location>
        <begin position="1019"/>
        <end position="1040"/>
    </location>
</feature>
<evidence type="ECO:0000259" key="9">
    <source>
        <dbReference type="PROSITE" id="PS50221"/>
    </source>
</evidence>
<dbReference type="Gene3D" id="1.20.1070.10">
    <property type="entry name" value="Rhodopsin 7-helix transmembrane proteins"/>
    <property type="match status" value="1"/>
</dbReference>
<evidence type="ECO:0000256" key="8">
    <source>
        <dbReference type="SAM" id="SignalP"/>
    </source>
</evidence>
<keyword evidence="3 7" id="KW-1133">Transmembrane helix</keyword>
<evidence type="ECO:0000256" key="2">
    <source>
        <dbReference type="ARBA" id="ARBA00022692"/>
    </source>
</evidence>
<dbReference type="Pfam" id="PF00002">
    <property type="entry name" value="7tm_2"/>
    <property type="match status" value="1"/>
</dbReference>
<feature type="transmembrane region" description="Helical" evidence="7">
    <location>
        <begin position="909"/>
        <end position="932"/>
    </location>
</feature>
<evidence type="ECO:0000256" key="4">
    <source>
        <dbReference type="ARBA" id="ARBA00023136"/>
    </source>
</evidence>
<accession>A0A922CK98</accession>
<comment type="subcellular location">
    <subcellularLocation>
        <location evidence="1">Membrane</location>
        <topology evidence="1">Multi-pass membrane protein</topology>
    </subcellularLocation>
</comment>
<dbReference type="Proteomes" id="UP000791440">
    <property type="component" value="Unassembled WGS sequence"/>
</dbReference>
<feature type="compositionally biased region" description="Polar residues" evidence="6">
    <location>
        <begin position="1178"/>
        <end position="1188"/>
    </location>
</feature>
<dbReference type="CDD" id="cd15040">
    <property type="entry name" value="7tmB2_Adhesion"/>
    <property type="match status" value="1"/>
</dbReference>
<dbReference type="InterPro" id="IPR046338">
    <property type="entry name" value="GAIN_dom_sf"/>
</dbReference>
<keyword evidence="8" id="KW-0732">Signal</keyword>
<dbReference type="SUPFAM" id="SSF81321">
    <property type="entry name" value="Family A G protein-coupled receptor-like"/>
    <property type="match status" value="1"/>
</dbReference>
<dbReference type="EMBL" id="JH668360">
    <property type="protein sequence ID" value="KAG6448638.1"/>
    <property type="molecule type" value="Genomic_DNA"/>
</dbReference>
<feature type="region of interest" description="Disordered" evidence="6">
    <location>
        <begin position="1178"/>
        <end position="1220"/>
    </location>
</feature>
<keyword evidence="4 7" id="KW-0472">Membrane</keyword>
<dbReference type="PROSITE" id="PS50261">
    <property type="entry name" value="G_PROTEIN_RECEP_F2_4"/>
    <property type="match status" value="1"/>
</dbReference>
<evidence type="ECO:0000256" key="6">
    <source>
        <dbReference type="SAM" id="MobiDB-lite"/>
    </source>
</evidence>
<feature type="compositionally biased region" description="Polar residues" evidence="6">
    <location>
        <begin position="594"/>
        <end position="604"/>
    </location>
</feature>
<proteinExistence type="predicted"/>
<sequence length="1220" mass="137277">MVKLHRVLVNAVVILFCIQTNSHAKKSPKHQCPIGFKIAYSNEKEDPICYRLKGPESFSDSLKDCAGNLYTSKLYYNYNITKSDEVLWTEYRSLYPGGPFADWSYSDPTGDLLSTSFKVSHDKYSTIDEYSCIVIDPVSNFTAVSCEERNYRYCVVKPYSDKGNTEGCEKFKDSLRFSSPWPTCVVAVSAVGGGAVRATWSQAKELCEKRGGYLLNKGWRYSNNPFFATSGSYRMYPMNIEWLEEHNVLSHEPQGPTILEESDWNFADTDFSSDRTLGAVQDNLWVLVNKSYIFYDVLCERPIELKRVTLTVSVDTENKIILSVNQPVDKSEVFCFTESVYYPKSVKITYDETSGVYVLKPKDDGYYWCTHIDKKNFAVAESNMQLFIREKQSLANVYAVKIRLKDKYKLESIEKLWQNKLSEYIFYLTRFSKEHRVRFPDKALQNVTDIEKEIKTYKAEVPVDWKDKDIIRNRKVKRMYMDVNTALVHIEVNPDMRAVPPGSWDGVQVLFMRPVYYCPALDTVAATPLGLSVVTASCQNYSCIGDFNEGVQWITSGVEGCRPSSPQPVTGSISVYDDVTMIIPTIGTMVIPTTEDSFSNSTESGEVEYTRWPWPPPRPPSTTDEPMVSTVVPIFSTTQPPPKPRPPPQEQLDQVMQDLESLLNNHTETVSLDSISGAFNQVDELLADTEDLEIPGQLLHLLDDIGARMDLAGSTDVAAVRENIALLVADARAQMPVKGLRISTRETDVFTENAFEIMRDPVNSTHLQSGDSEVVVQLPTSVATSERRISFVVFRTDRAFQNNVSHYTVNSRVLSINVENLTEFDQGDVIDIHLTPMRGDIERNQSRACAFWHFLEDGTGYWSQEGCTFIPSNEEGVLDTCRCDHLTHFAEILIPRTSFSDGHETALEIISIVGCIMSIIGLIMVGLTAILFRAWRRDFSNKIWLQLCIAVFILVTCFLIVVFANFEELSISCMLVGVLLHYSTLASFCWMLVAAIISYRRLVMVFTRDTSHKLLKASAFSWGAPCAVVGVLLSVAPRSYAGQFEGEVPSGAFCYPSGLALWLAVYAPIALMLAANWTLFALIVRSVFASRRIQRHGDTNEALRCASVSCLLVFLFGLPWIFGLFVSTNIVTVYLFTLTATFQGFVLFVFFVLGNKKTRELWLNKLKIRQTRKVPVTSSTYTNRSTGNPGWRGASAGPAAMEAKSAKPRSLASSDDSRFS</sequence>